<dbReference type="PANTHER" id="PTHR43711:SF26">
    <property type="entry name" value="SENSOR HISTIDINE KINASE RCSC"/>
    <property type="match status" value="1"/>
</dbReference>
<dbReference type="CDD" id="cd00082">
    <property type="entry name" value="HisKA"/>
    <property type="match status" value="1"/>
</dbReference>
<accession>A0A1I3XY19</accession>
<keyword evidence="6" id="KW-0902">Two-component regulatory system</keyword>
<dbReference type="Gene3D" id="3.30.565.10">
    <property type="entry name" value="Histidine kinase-like ATPase, C-terminal domain"/>
    <property type="match status" value="1"/>
</dbReference>
<evidence type="ECO:0000259" key="10">
    <source>
        <dbReference type="PROSITE" id="PS50109"/>
    </source>
</evidence>
<comment type="catalytic activity">
    <reaction evidence="1">
        <text>ATP + protein L-histidine = ADP + protein N-phospho-L-histidine.</text>
        <dbReference type="EC" id="2.7.13.3"/>
    </reaction>
</comment>
<dbReference type="SMART" id="SM00388">
    <property type="entry name" value="HisKA"/>
    <property type="match status" value="1"/>
</dbReference>
<evidence type="ECO:0000256" key="7">
    <source>
        <dbReference type="SAM" id="Coils"/>
    </source>
</evidence>
<feature type="transmembrane region" description="Helical" evidence="9">
    <location>
        <begin position="208"/>
        <end position="226"/>
    </location>
</feature>
<feature type="domain" description="Histidine kinase" evidence="10">
    <location>
        <begin position="277"/>
        <end position="498"/>
    </location>
</feature>
<evidence type="ECO:0000256" key="4">
    <source>
        <dbReference type="ARBA" id="ARBA00022679"/>
    </source>
</evidence>
<keyword evidence="9" id="KW-0812">Transmembrane</keyword>
<dbReference type="InterPro" id="IPR036890">
    <property type="entry name" value="HATPase_C_sf"/>
</dbReference>
<sequence>MTDITAETIPFGRDGGPRPSARPSIAGKSFAGNEFTRLTRRSHVGPKSRKTADGSRDVKLLRLYAQGRRSSAPAMAALSCVVATIAIRWIDLPSAALWAILDIAALVWAYRLASKFLSEPKIDSGRRWRRDFVLAEAARGVTMAIIVFLISQTGEASVRFCVLVLLLLACAMNATVTASIPAAVSAGLAPAGLAILCLLRPLSLGDGAAPVIALGFATLLTFALLARKLHSTLVETLRFEAEKDELIAQLEQTKANSDLARRRAEDANLAKSQFLATMSHELRTPLNAILGFSEVMKGELFGSHVVPSYKEYSNDIHASGQHLLMLINEILDLSRIEAGRFDLKEEPLALAPLVEDCRRLLDLRAKQRSIIVEEFAEPTLPPLWADERAVRQITLNLLSNAIKFTPHGGSIRIRIGWTASGGQYLAVRDNGPGIPQDEIPIVMSSFGRGSLAQKNAEEGSGLGLPIVKGLIELHGGTFTLKSKVAEGTEVIVIFPPSRVLAAASLRTQEISAKPRHGRRLSTAA</sequence>
<keyword evidence="12" id="KW-1185">Reference proteome</keyword>
<dbReference type="EMBL" id="FOSN01000004">
    <property type="protein sequence ID" value="SFK24159.1"/>
    <property type="molecule type" value="Genomic_DNA"/>
</dbReference>
<evidence type="ECO:0000256" key="6">
    <source>
        <dbReference type="ARBA" id="ARBA00023012"/>
    </source>
</evidence>
<feature type="transmembrane region" description="Helical" evidence="9">
    <location>
        <begin position="96"/>
        <end position="113"/>
    </location>
</feature>
<dbReference type="InterPro" id="IPR050736">
    <property type="entry name" value="Sensor_HK_Regulatory"/>
</dbReference>
<evidence type="ECO:0000256" key="9">
    <source>
        <dbReference type="SAM" id="Phobius"/>
    </source>
</evidence>
<evidence type="ECO:0000256" key="2">
    <source>
        <dbReference type="ARBA" id="ARBA00012438"/>
    </source>
</evidence>
<feature type="transmembrane region" description="Helical" evidence="9">
    <location>
        <begin position="133"/>
        <end position="150"/>
    </location>
</feature>
<feature type="coiled-coil region" evidence="7">
    <location>
        <begin position="236"/>
        <end position="270"/>
    </location>
</feature>
<reference evidence="11 12" key="1">
    <citation type="submission" date="2016-10" db="EMBL/GenBank/DDBJ databases">
        <authorList>
            <person name="de Groot N.N."/>
        </authorList>
    </citation>
    <scope>NUCLEOTIDE SEQUENCE [LARGE SCALE GENOMIC DNA]</scope>
    <source>
        <strain evidence="11 12">NE2</strain>
    </source>
</reference>
<dbReference type="RefSeq" id="WP_091680109.1">
    <property type="nucleotide sequence ID" value="NZ_FOSN01000004.1"/>
</dbReference>
<keyword evidence="3" id="KW-0597">Phosphoprotein</keyword>
<dbReference type="STRING" id="1612308.SAMN05444581_104148"/>
<dbReference type="OrthoDB" id="9801651at2"/>
<dbReference type="Proteomes" id="UP000198755">
    <property type="component" value="Unassembled WGS sequence"/>
</dbReference>
<organism evidence="11 12">
    <name type="scientific">Methylocapsa palsarum</name>
    <dbReference type="NCBI Taxonomy" id="1612308"/>
    <lineage>
        <taxon>Bacteria</taxon>
        <taxon>Pseudomonadati</taxon>
        <taxon>Pseudomonadota</taxon>
        <taxon>Alphaproteobacteria</taxon>
        <taxon>Hyphomicrobiales</taxon>
        <taxon>Beijerinckiaceae</taxon>
        <taxon>Methylocapsa</taxon>
    </lineage>
</organism>
<dbReference type="Pfam" id="PF00512">
    <property type="entry name" value="HisKA"/>
    <property type="match status" value="1"/>
</dbReference>
<dbReference type="SUPFAM" id="SSF47384">
    <property type="entry name" value="Homodimeric domain of signal transducing histidine kinase"/>
    <property type="match status" value="1"/>
</dbReference>
<dbReference type="SMART" id="SM00387">
    <property type="entry name" value="HATPase_c"/>
    <property type="match status" value="1"/>
</dbReference>
<dbReference type="Gene3D" id="1.10.287.130">
    <property type="match status" value="1"/>
</dbReference>
<dbReference type="Pfam" id="PF02518">
    <property type="entry name" value="HATPase_c"/>
    <property type="match status" value="1"/>
</dbReference>
<evidence type="ECO:0000256" key="8">
    <source>
        <dbReference type="SAM" id="MobiDB-lite"/>
    </source>
</evidence>
<name>A0A1I3XY19_9HYPH</name>
<keyword evidence="9" id="KW-0472">Membrane</keyword>
<dbReference type="InterPro" id="IPR003661">
    <property type="entry name" value="HisK_dim/P_dom"/>
</dbReference>
<feature type="region of interest" description="Disordered" evidence="8">
    <location>
        <begin position="1"/>
        <end position="27"/>
    </location>
</feature>
<gene>
    <name evidence="11" type="ORF">SAMN05444581_104148</name>
</gene>
<feature type="transmembrane region" description="Helical" evidence="9">
    <location>
        <begin position="72"/>
        <end position="90"/>
    </location>
</feature>
<dbReference type="PANTHER" id="PTHR43711">
    <property type="entry name" value="TWO-COMPONENT HISTIDINE KINASE"/>
    <property type="match status" value="1"/>
</dbReference>
<evidence type="ECO:0000313" key="11">
    <source>
        <dbReference type="EMBL" id="SFK24159.1"/>
    </source>
</evidence>
<keyword evidence="7" id="KW-0175">Coiled coil</keyword>
<evidence type="ECO:0000313" key="12">
    <source>
        <dbReference type="Proteomes" id="UP000198755"/>
    </source>
</evidence>
<evidence type="ECO:0000256" key="3">
    <source>
        <dbReference type="ARBA" id="ARBA00022553"/>
    </source>
</evidence>
<dbReference type="InterPro" id="IPR036097">
    <property type="entry name" value="HisK_dim/P_sf"/>
</dbReference>
<dbReference type="PROSITE" id="PS50109">
    <property type="entry name" value="HIS_KIN"/>
    <property type="match status" value="1"/>
</dbReference>
<proteinExistence type="predicted"/>
<protein>
    <recommendedName>
        <fullName evidence="2">histidine kinase</fullName>
        <ecNumber evidence="2">2.7.13.3</ecNumber>
    </recommendedName>
</protein>
<dbReference type="GO" id="GO:0000155">
    <property type="term" value="F:phosphorelay sensor kinase activity"/>
    <property type="evidence" value="ECO:0007669"/>
    <property type="project" value="InterPro"/>
</dbReference>
<feature type="transmembrane region" description="Helical" evidence="9">
    <location>
        <begin position="183"/>
        <end position="202"/>
    </location>
</feature>
<dbReference type="InterPro" id="IPR005467">
    <property type="entry name" value="His_kinase_dom"/>
</dbReference>
<dbReference type="AlphaFoldDB" id="A0A1I3XY19"/>
<keyword evidence="5 11" id="KW-0418">Kinase</keyword>
<evidence type="ECO:0000256" key="5">
    <source>
        <dbReference type="ARBA" id="ARBA00022777"/>
    </source>
</evidence>
<dbReference type="InterPro" id="IPR003594">
    <property type="entry name" value="HATPase_dom"/>
</dbReference>
<evidence type="ECO:0000256" key="1">
    <source>
        <dbReference type="ARBA" id="ARBA00000085"/>
    </source>
</evidence>
<dbReference type="EC" id="2.7.13.3" evidence="2"/>
<keyword evidence="4" id="KW-0808">Transferase</keyword>
<dbReference type="CDD" id="cd00075">
    <property type="entry name" value="HATPase"/>
    <property type="match status" value="1"/>
</dbReference>
<dbReference type="PRINTS" id="PR00344">
    <property type="entry name" value="BCTRLSENSOR"/>
</dbReference>
<dbReference type="InterPro" id="IPR004358">
    <property type="entry name" value="Sig_transdc_His_kin-like_C"/>
</dbReference>
<keyword evidence="9" id="KW-1133">Transmembrane helix</keyword>
<dbReference type="SUPFAM" id="SSF55874">
    <property type="entry name" value="ATPase domain of HSP90 chaperone/DNA topoisomerase II/histidine kinase"/>
    <property type="match status" value="1"/>
</dbReference>